<reference evidence="5 6" key="1">
    <citation type="submission" date="2013-01" db="EMBL/GenBank/DDBJ databases">
        <authorList>
            <person name="Fiebig A."/>
            <person name="Goeker M."/>
            <person name="Klenk H.-P.P."/>
        </authorList>
    </citation>
    <scope>NUCLEOTIDE SEQUENCE [LARGE SCALE GENOMIC DNA]</scope>
    <source>
        <strain evidence="5 6">DSM 24838</strain>
    </source>
</reference>
<dbReference type="eggNOG" id="COG0229">
    <property type="taxonomic scope" value="Bacteria"/>
</dbReference>
<dbReference type="PATRIC" id="fig|1123501.6.peg.2282"/>
<gene>
    <name evidence="5" type="ORF">Wenmar_02182</name>
</gene>
<evidence type="ECO:0000256" key="2">
    <source>
        <dbReference type="ARBA" id="ARBA00023002"/>
    </source>
</evidence>
<dbReference type="Proteomes" id="UP000035100">
    <property type="component" value="Unassembled WGS sequence"/>
</dbReference>
<protein>
    <recommendedName>
        <fullName evidence="1">peptide-methionine (R)-S-oxide reductase</fullName>
        <ecNumber evidence="1">1.8.4.12</ecNumber>
    </recommendedName>
</protein>
<dbReference type="OrthoDB" id="9785497at2"/>
<dbReference type="Pfam" id="PF01641">
    <property type="entry name" value="SelR"/>
    <property type="match status" value="1"/>
</dbReference>
<keyword evidence="2 5" id="KW-0560">Oxidoreductase</keyword>
<dbReference type="AlphaFoldDB" id="A0A0D0QDP0"/>
<dbReference type="NCBIfam" id="TIGR00357">
    <property type="entry name" value="peptide-methionine (R)-S-oxide reductase MsrB"/>
    <property type="match status" value="1"/>
</dbReference>
<dbReference type="RefSeq" id="WP_018304750.1">
    <property type="nucleotide sequence ID" value="NZ_KB902315.1"/>
</dbReference>
<dbReference type="GO" id="GO:0033743">
    <property type="term" value="F:peptide-methionine (R)-S-oxide reductase activity"/>
    <property type="evidence" value="ECO:0007669"/>
    <property type="project" value="UniProtKB-EC"/>
</dbReference>
<proteinExistence type="predicted"/>
<feature type="domain" description="MsrB" evidence="4">
    <location>
        <begin position="39"/>
        <end position="160"/>
    </location>
</feature>
<evidence type="ECO:0000313" key="5">
    <source>
        <dbReference type="EMBL" id="KIQ69113.1"/>
    </source>
</evidence>
<name>A0A0D0QDP0_9RHOB</name>
<accession>A0A0D0QDP0</accession>
<dbReference type="EC" id="1.8.4.12" evidence="1"/>
<evidence type="ECO:0000313" key="6">
    <source>
        <dbReference type="Proteomes" id="UP000035100"/>
    </source>
</evidence>
<keyword evidence="6" id="KW-1185">Reference proteome</keyword>
<sequence length="162" mass="17737">MKRRAFLAGGGAVVLAAGGFAVWRTDAMADESFEVSLSEAEWRERLTPEQFAVLREEATERAFSSPLNDEHREGLYHCAGCDQALYSSGTKFESGTGWPSFWAPLDDAVATKTDFKLVYPRTEVHCDRCGGHLGHIFDDGPEPTGKRHCLNGVALTFRPAAA</sequence>
<dbReference type="Gene3D" id="2.170.150.20">
    <property type="entry name" value="Peptide methionine sulfoxide reductase"/>
    <property type="match status" value="1"/>
</dbReference>
<dbReference type="STRING" id="1123501.Wenmar_02182"/>
<dbReference type="PANTHER" id="PTHR10173:SF57">
    <property type="entry name" value="PEPTIDE-METHIONINE (R)-S-OXIDE REDUCTASE"/>
    <property type="match status" value="1"/>
</dbReference>
<dbReference type="InterPro" id="IPR002579">
    <property type="entry name" value="Met_Sox_Rdtase_MsrB_dom"/>
</dbReference>
<dbReference type="PROSITE" id="PS51790">
    <property type="entry name" value="MSRB"/>
    <property type="match status" value="1"/>
</dbReference>
<dbReference type="InterPro" id="IPR028427">
    <property type="entry name" value="Met_Sox_Rdtase_MsrB"/>
</dbReference>
<evidence type="ECO:0000256" key="1">
    <source>
        <dbReference type="ARBA" id="ARBA00012499"/>
    </source>
</evidence>
<dbReference type="SUPFAM" id="SSF51316">
    <property type="entry name" value="Mss4-like"/>
    <property type="match status" value="1"/>
</dbReference>
<evidence type="ECO:0000256" key="3">
    <source>
        <dbReference type="ARBA" id="ARBA00048488"/>
    </source>
</evidence>
<dbReference type="InterPro" id="IPR011057">
    <property type="entry name" value="Mss4-like_sf"/>
</dbReference>
<dbReference type="EMBL" id="AONG01000010">
    <property type="protein sequence ID" value="KIQ69113.1"/>
    <property type="molecule type" value="Genomic_DNA"/>
</dbReference>
<dbReference type="GO" id="GO:0006979">
    <property type="term" value="P:response to oxidative stress"/>
    <property type="evidence" value="ECO:0007669"/>
    <property type="project" value="InterPro"/>
</dbReference>
<organism evidence="5 6">
    <name type="scientific">Wenxinia marina DSM 24838</name>
    <dbReference type="NCBI Taxonomy" id="1123501"/>
    <lineage>
        <taxon>Bacteria</taxon>
        <taxon>Pseudomonadati</taxon>
        <taxon>Pseudomonadota</taxon>
        <taxon>Alphaproteobacteria</taxon>
        <taxon>Rhodobacterales</taxon>
        <taxon>Roseobacteraceae</taxon>
        <taxon>Wenxinia</taxon>
    </lineage>
</organism>
<comment type="catalytic activity">
    <reaction evidence="3">
        <text>L-methionyl-[protein] + [thioredoxin]-disulfide + H2O = L-methionyl-(R)-S-oxide-[protein] + [thioredoxin]-dithiol</text>
        <dbReference type="Rhea" id="RHEA:24164"/>
        <dbReference type="Rhea" id="RHEA-COMP:10698"/>
        <dbReference type="Rhea" id="RHEA-COMP:10700"/>
        <dbReference type="Rhea" id="RHEA-COMP:12313"/>
        <dbReference type="Rhea" id="RHEA-COMP:12314"/>
        <dbReference type="ChEBI" id="CHEBI:15377"/>
        <dbReference type="ChEBI" id="CHEBI:16044"/>
        <dbReference type="ChEBI" id="CHEBI:29950"/>
        <dbReference type="ChEBI" id="CHEBI:45764"/>
        <dbReference type="ChEBI" id="CHEBI:50058"/>
        <dbReference type="EC" id="1.8.4.12"/>
    </reaction>
</comment>
<dbReference type="PANTHER" id="PTHR10173">
    <property type="entry name" value="METHIONINE SULFOXIDE REDUCTASE"/>
    <property type="match status" value="1"/>
</dbReference>
<evidence type="ECO:0000259" key="4">
    <source>
        <dbReference type="PROSITE" id="PS51790"/>
    </source>
</evidence>
<comment type="caution">
    <text evidence="5">The sequence shown here is derived from an EMBL/GenBank/DDBJ whole genome shotgun (WGS) entry which is preliminary data.</text>
</comment>
<dbReference type="GO" id="GO:0030091">
    <property type="term" value="P:protein repair"/>
    <property type="evidence" value="ECO:0007669"/>
    <property type="project" value="InterPro"/>
</dbReference>
<dbReference type="GO" id="GO:0005737">
    <property type="term" value="C:cytoplasm"/>
    <property type="evidence" value="ECO:0007669"/>
    <property type="project" value="TreeGrafter"/>
</dbReference>